<protein>
    <submittedName>
        <fullName evidence="1">Uncharacterized protein</fullName>
    </submittedName>
</protein>
<proteinExistence type="predicted"/>
<name>A0ABT1W785_9PROT</name>
<evidence type="ECO:0000313" key="2">
    <source>
        <dbReference type="Proteomes" id="UP001524587"/>
    </source>
</evidence>
<dbReference type="RefSeq" id="WP_422864218.1">
    <property type="nucleotide sequence ID" value="NZ_JAMSKV010000007.1"/>
</dbReference>
<keyword evidence="2" id="KW-1185">Reference proteome</keyword>
<organism evidence="1 2">
    <name type="scientific">Endosaccharibacter trunci</name>
    <dbReference type="NCBI Taxonomy" id="2812733"/>
    <lineage>
        <taxon>Bacteria</taxon>
        <taxon>Pseudomonadati</taxon>
        <taxon>Pseudomonadota</taxon>
        <taxon>Alphaproteobacteria</taxon>
        <taxon>Acetobacterales</taxon>
        <taxon>Acetobacteraceae</taxon>
        <taxon>Endosaccharibacter</taxon>
    </lineage>
</organism>
<dbReference type="EMBL" id="JAMSKV010000007">
    <property type="protein sequence ID" value="MCQ8278741.1"/>
    <property type="molecule type" value="Genomic_DNA"/>
</dbReference>
<reference evidence="1 2" key="1">
    <citation type="submission" date="2022-06" db="EMBL/GenBank/DDBJ databases">
        <title>Endosaccharibacter gen. nov., sp. nov., endophytic bacteria isolated from sugarcane.</title>
        <authorList>
            <person name="Pitiwittayakul N."/>
            <person name="Yukphan P."/>
            <person name="Charoenyingcharoen P."/>
            <person name="Tanasupawat S."/>
        </authorList>
    </citation>
    <scope>NUCLEOTIDE SEQUENCE [LARGE SCALE GENOMIC DNA]</scope>
    <source>
        <strain evidence="1 2">KSS8</strain>
    </source>
</reference>
<accession>A0ABT1W785</accession>
<sequence length="156" mass="16999">MPPAGTPQALPMGAFLVDELGRLGLEHDRVGGFAFRWRGRPMTLEIVPETLSHQLPAALAGECRLRLSARIGRIPSTALAPERRPDAFALLRFLPTQLPEGWTLSLLADHGLRVAAEYHLALPAVVGELLVPATRFSLELAPYLDVLEEYGVAMEA</sequence>
<comment type="caution">
    <text evidence="1">The sequence shown here is derived from an EMBL/GenBank/DDBJ whole genome shotgun (WGS) entry which is preliminary data.</text>
</comment>
<evidence type="ECO:0000313" key="1">
    <source>
        <dbReference type="EMBL" id="MCQ8278741.1"/>
    </source>
</evidence>
<dbReference type="Proteomes" id="UP001524587">
    <property type="component" value="Unassembled WGS sequence"/>
</dbReference>
<gene>
    <name evidence="1" type="ORF">NFI95_09780</name>
</gene>